<reference evidence="1 2" key="1">
    <citation type="journal article" date="2015" name="Genome Announc.">
        <title>Draft Genome of the Euendolithic (true boring) Cyanobacterium Mastigocoleus testarum strain BC008.</title>
        <authorList>
            <person name="Guida B.S."/>
            <person name="Garcia-Pichel F."/>
        </authorList>
    </citation>
    <scope>NUCLEOTIDE SEQUENCE [LARGE SCALE GENOMIC DNA]</scope>
    <source>
        <strain evidence="1 2">BC008</strain>
    </source>
</reference>
<dbReference type="AlphaFoldDB" id="A0A0V7ZNB1"/>
<gene>
    <name evidence="1" type="ORF">BC008_23145</name>
</gene>
<dbReference type="InterPro" id="IPR027417">
    <property type="entry name" value="P-loop_NTPase"/>
</dbReference>
<evidence type="ECO:0008006" key="3">
    <source>
        <dbReference type="Google" id="ProtNLM"/>
    </source>
</evidence>
<evidence type="ECO:0000313" key="1">
    <source>
        <dbReference type="EMBL" id="KST65879.1"/>
    </source>
</evidence>
<sequence length="73" mass="8728">MGLEVPQQDAREKPLTLEQQVAWCWLNWRPPEGSVLVILDDVTEYKDIKQLLPRTNNERFKLLITTRQRRLCH</sequence>
<name>A0A0V7ZNB1_9CYAN</name>
<comment type="caution">
    <text evidence="1">The sequence shown here is derived from an EMBL/GenBank/DDBJ whole genome shotgun (WGS) entry which is preliminary data.</text>
</comment>
<dbReference type="Gene3D" id="3.40.50.300">
    <property type="entry name" value="P-loop containing nucleotide triphosphate hydrolases"/>
    <property type="match status" value="1"/>
</dbReference>
<organism evidence="1 2">
    <name type="scientific">Mastigocoleus testarum BC008</name>
    <dbReference type="NCBI Taxonomy" id="371196"/>
    <lineage>
        <taxon>Bacteria</taxon>
        <taxon>Bacillati</taxon>
        <taxon>Cyanobacteriota</taxon>
        <taxon>Cyanophyceae</taxon>
        <taxon>Nostocales</taxon>
        <taxon>Hapalosiphonaceae</taxon>
        <taxon>Mastigocoleus</taxon>
    </lineage>
</organism>
<dbReference type="EMBL" id="LMTZ01000102">
    <property type="protein sequence ID" value="KST65879.1"/>
    <property type="molecule type" value="Genomic_DNA"/>
</dbReference>
<proteinExistence type="predicted"/>
<evidence type="ECO:0000313" key="2">
    <source>
        <dbReference type="Proteomes" id="UP000053372"/>
    </source>
</evidence>
<protein>
    <recommendedName>
        <fullName evidence="3">NB-ARC domain-containing protein</fullName>
    </recommendedName>
</protein>
<dbReference type="Proteomes" id="UP000053372">
    <property type="component" value="Unassembled WGS sequence"/>
</dbReference>
<keyword evidence="2" id="KW-1185">Reference proteome</keyword>
<accession>A0A0V7ZNB1</accession>